<dbReference type="EnsemblPlants" id="Pp3c12_14370V3.2">
    <property type="protein sequence ID" value="Pp3c12_14370V3.2"/>
    <property type="gene ID" value="Pp3c12_14370"/>
</dbReference>
<dbReference type="InterPro" id="IPR044830">
    <property type="entry name" value="HD-Zip_III"/>
</dbReference>
<dbReference type="EMBL" id="DQ385518">
    <property type="protein sequence ID" value="ABD75299.1"/>
    <property type="molecule type" value="mRNA"/>
</dbReference>
<dbReference type="Proteomes" id="UP000006727">
    <property type="component" value="Chromosome 12"/>
</dbReference>
<dbReference type="EnsemblPlants" id="Pp3c12_14370V3.3">
    <property type="protein sequence ID" value="Pp3c12_14370V3.3"/>
    <property type="gene ID" value="Pp3c12_14370"/>
</dbReference>
<evidence type="ECO:0000256" key="9">
    <source>
        <dbReference type="PROSITE-ProRule" id="PRU00108"/>
    </source>
</evidence>
<dbReference type="InterPro" id="IPR023393">
    <property type="entry name" value="START-like_dom_sf"/>
</dbReference>
<evidence type="ECO:0000256" key="5">
    <source>
        <dbReference type="ARBA" id="ARBA00023125"/>
    </source>
</evidence>
<evidence type="ECO:0000256" key="7">
    <source>
        <dbReference type="ARBA" id="ARBA00023163"/>
    </source>
</evidence>
<dbReference type="EMBL" id="DQ657200">
    <property type="protein sequence ID" value="ABG73235.1"/>
    <property type="molecule type" value="mRNA"/>
</dbReference>
<name>Q20BL7_PHYPA</name>
<dbReference type="Gene3D" id="1.10.10.60">
    <property type="entry name" value="Homeodomain-like"/>
    <property type="match status" value="1"/>
</dbReference>
<keyword evidence="6 9" id="KW-0371">Homeobox</keyword>
<feature type="domain" description="START" evidence="13">
    <location>
        <begin position="194"/>
        <end position="408"/>
    </location>
</feature>
<dbReference type="CDD" id="cd00086">
    <property type="entry name" value="homeodomain"/>
    <property type="match status" value="1"/>
</dbReference>
<reference evidence="15" key="1">
    <citation type="journal article" date="2006" name="Evol. Dev.">
        <title>Evolution of the class III HD-Zip gene family in land plants.</title>
        <authorList>
            <person name="Prigge M.J."/>
            <person name="Clark S.E."/>
        </authorList>
    </citation>
    <scope>NUCLEOTIDE SEQUENCE</scope>
</reference>
<feature type="DNA-binding region" description="Homeobox" evidence="9">
    <location>
        <begin position="12"/>
        <end position="75"/>
    </location>
</feature>
<reference evidence="17" key="5">
    <citation type="submission" date="2020-12" db="UniProtKB">
        <authorList>
            <consortium name="EnsemblPlants"/>
        </authorList>
    </citation>
    <scope>IDENTIFICATION</scope>
</reference>
<dbReference type="GO" id="GO:0008289">
    <property type="term" value="F:lipid binding"/>
    <property type="evidence" value="ECO:0007669"/>
    <property type="project" value="InterPro"/>
</dbReference>
<dbReference type="CDD" id="cd14686">
    <property type="entry name" value="bZIP"/>
    <property type="match status" value="1"/>
</dbReference>
<protein>
    <submittedName>
        <fullName evidence="15">Class III HD-Zip protein HB10</fullName>
    </submittedName>
    <submittedName>
        <fullName evidence="14">Class III homeodomain-leucine zipper protein HB10</fullName>
    </submittedName>
</protein>
<dbReference type="EnsemblPlants" id="Pp3c12_14370V3.7">
    <property type="protein sequence ID" value="Pp3c12_14370V3.7"/>
    <property type="gene ID" value="Pp3c12_14370"/>
</dbReference>
<evidence type="ECO:0000313" key="17">
    <source>
        <dbReference type="EnsemblPlants" id="Pp3c12_14370V3.1"/>
    </source>
</evidence>
<evidence type="ECO:0000259" key="13">
    <source>
        <dbReference type="PROSITE" id="PS50848"/>
    </source>
</evidence>
<evidence type="ECO:0000313" key="18">
    <source>
        <dbReference type="Proteomes" id="UP000006727"/>
    </source>
</evidence>
<dbReference type="FunCoup" id="Q20BL7">
    <property type="interactions" value="2167"/>
</dbReference>
<dbReference type="Gramene" id="Pp3c12_14370V3.3">
    <property type="protein sequence ID" value="Pp3c12_14370V3.3"/>
    <property type="gene ID" value="Pp3c12_14370"/>
</dbReference>
<dbReference type="InterPro" id="IPR002913">
    <property type="entry name" value="START_lipid-bd_dom"/>
</dbReference>
<dbReference type="Gramene" id="Pp3c12_14370V3.4">
    <property type="protein sequence ID" value="Pp3c12_14370V3.4"/>
    <property type="gene ID" value="Pp3c12_14370"/>
</dbReference>
<dbReference type="CDD" id="cd08875">
    <property type="entry name" value="START_ArGLABRA2_like"/>
    <property type="match status" value="1"/>
</dbReference>
<dbReference type="GO" id="GO:0005634">
    <property type="term" value="C:nucleus"/>
    <property type="evidence" value="ECO:0007669"/>
    <property type="project" value="UniProtKB-SubCell"/>
</dbReference>
<evidence type="ECO:0000256" key="10">
    <source>
        <dbReference type="RuleBase" id="RU000682"/>
    </source>
</evidence>
<dbReference type="InterPro" id="IPR013978">
    <property type="entry name" value="MEKHLA"/>
</dbReference>
<proteinExistence type="evidence at transcript level"/>
<keyword evidence="4" id="KW-0175">Coiled coil</keyword>
<dbReference type="PaxDb" id="3218-PP1S70_192V6.1"/>
<evidence type="ECO:0000256" key="6">
    <source>
        <dbReference type="ARBA" id="ARBA00023155"/>
    </source>
</evidence>
<evidence type="ECO:0000313" key="15">
    <source>
        <dbReference type="EMBL" id="ABG73235.1"/>
    </source>
</evidence>
<accession>Q20BL7</accession>
<dbReference type="OrthoDB" id="125004at2759"/>
<dbReference type="EnsemblPlants" id="Pp3c12_14370V3.4">
    <property type="protein sequence ID" value="Pp3c12_14370V3.4"/>
    <property type="gene ID" value="Pp3c12_14370"/>
</dbReference>
<evidence type="ECO:0000256" key="11">
    <source>
        <dbReference type="SAM" id="MobiDB-lite"/>
    </source>
</evidence>
<dbReference type="SUPFAM" id="SSF55961">
    <property type="entry name" value="Bet v1-like"/>
    <property type="match status" value="1"/>
</dbReference>
<dbReference type="GO" id="GO:0003700">
    <property type="term" value="F:DNA-binding transcription factor activity"/>
    <property type="evidence" value="ECO:0007669"/>
    <property type="project" value="InterPro"/>
</dbReference>
<dbReference type="PROSITE" id="PS50071">
    <property type="entry name" value="HOMEOBOX_2"/>
    <property type="match status" value="1"/>
</dbReference>
<dbReference type="AlphaFoldDB" id="Q20BL7"/>
<dbReference type="Gramene" id="Pp3c12_14370V3.7">
    <property type="protein sequence ID" value="Pp3c12_14370V3.7"/>
    <property type="gene ID" value="Pp3c12_14370"/>
</dbReference>
<dbReference type="PANTHER" id="PTHR45950:SF7">
    <property type="entry name" value="HOMEOBOX-LEUCINE ZIPPER PROTEIN ATHB-14"/>
    <property type="match status" value="1"/>
</dbReference>
<dbReference type="PANTHER" id="PTHR45950">
    <property type="entry name" value="HOMEOBOX-LEUCINE ZIPPER PROTEIN ATHB-14"/>
    <property type="match status" value="1"/>
</dbReference>
<dbReference type="Gene3D" id="3.30.530.20">
    <property type="match status" value="1"/>
</dbReference>
<evidence type="ECO:0000256" key="2">
    <source>
        <dbReference type="ARBA" id="ARBA00010338"/>
    </source>
</evidence>
<keyword evidence="7" id="KW-0804">Transcription</keyword>
<dbReference type="Pfam" id="PF00046">
    <property type="entry name" value="Homeodomain"/>
    <property type="match status" value="1"/>
</dbReference>
<organism evidence="14">
    <name type="scientific">Physcomitrium patens</name>
    <name type="common">Spreading-leaved earth moss</name>
    <name type="synonym">Physcomitrella patens</name>
    <dbReference type="NCBI Taxonomy" id="3218"/>
    <lineage>
        <taxon>Eukaryota</taxon>
        <taxon>Viridiplantae</taxon>
        <taxon>Streptophyta</taxon>
        <taxon>Embryophyta</taxon>
        <taxon>Bryophyta</taxon>
        <taxon>Bryophytina</taxon>
        <taxon>Bryopsida</taxon>
        <taxon>Funariidae</taxon>
        <taxon>Funariales</taxon>
        <taxon>Funariaceae</taxon>
        <taxon>Physcomitrium</taxon>
    </lineage>
</organism>
<feature type="domain" description="Homeobox" evidence="12">
    <location>
        <begin position="10"/>
        <end position="74"/>
    </location>
</feature>
<reference evidence="16 18" key="4">
    <citation type="journal article" date="2018" name="Plant J.">
        <title>The Physcomitrella patens chromosome-scale assembly reveals moss genome structure and evolution.</title>
        <authorList>
            <person name="Lang D."/>
            <person name="Ullrich K.K."/>
            <person name="Murat F."/>
            <person name="Fuchs J."/>
            <person name="Jenkins J."/>
            <person name="Haas F.B."/>
            <person name="Piednoel M."/>
            <person name="Gundlach H."/>
            <person name="Van Bel M."/>
            <person name="Meyberg R."/>
            <person name="Vives C."/>
            <person name="Morata J."/>
            <person name="Symeonidi A."/>
            <person name="Hiss M."/>
            <person name="Muchero W."/>
            <person name="Kamisugi Y."/>
            <person name="Saleh O."/>
            <person name="Blanc G."/>
            <person name="Decker E.L."/>
            <person name="van Gessel N."/>
            <person name="Grimwood J."/>
            <person name="Hayes R.D."/>
            <person name="Graham S.W."/>
            <person name="Gunter L.E."/>
            <person name="McDaniel S.F."/>
            <person name="Hoernstein S.N.W."/>
            <person name="Larsson A."/>
            <person name="Li F.W."/>
            <person name="Perroud P.F."/>
            <person name="Phillips J."/>
            <person name="Ranjan P."/>
            <person name="Rokshar D.S."/>
            <person name="Rothfels C.J."/>
            <person name="Schneider L."/>
            <person name="Shu S."/>
            <person name="Stevenson D.W."/>
            <person name="Thummler F."/>
            <person name="Tillich M."/>
            <person name="Villarreal Aguilar J.C."/>
            <person name="Widiez T."/>
            <person name="Wong G.K."/>
            <person name="Wymore A."/>
            <person name="Zhang Y."/>
            <person name="Zimmer A.D."/>
            <person name="Quatrano R.S."/>
            <person name="Mayer K.F.X."/>
            <person name="Goodstein D."/>
            <person name="Casacuberta J.M."/>
            <person name="Vandepoele K."/>
            <person name="Reski R."/>
            <person name="Cuming A.C."/>
            <person name="Tuskan G.A."/>
            <person name="Maumus F."/>
            <person name="Salse J."/>
            <person name="Schmutz J."/>
            <person name="Rensing S.A."/>
        </authorList>
    </citation>
    <scope>NUCLEOTIDE SEQUENCE [LARGE SCALE GENOMIC DNA]</scope>
    <source>
        <strain evidence="17 18">cv. Gransden 2004</strain>
    </source>
</reference>
<dbReference type="SMART" id="SM00389">
    <property type="entry name" value="HOX"/>
    <property type="match status" value="1"/>
</dbReference>
<evidence type="ECO:0000256" key="3">
    <source>
        <dbReference type="ARBA" id="ARBA00023015"/>
    </source>
</evidence>
<dbReference type="SMART" id="SM00234">
    <property type="entry name" value="START"/>
    <property type="match status" value="1"/>
</dbReference>
<keyword evidence="18" id="KW-1185">Reference proteome</keyword>
<keyword evidence="8 9" id="KW-0539">Nucleus</keyword>
<dbReference type="Pfam" id="PF01852">
    <property type="entry name" value="START"/>
    <property type="match status" value="1"/>
</dbReference>
<gene>
    <name evidence="14" type="primary">HB10</name>
    <name evidence="17" type="synonym">LOC112289625</name>
    <name evidence="16" type="ORF">PHYPA_016277</name>
</gene>
<sequence>MTETWKDQTMDASGKYVRYTQEQVEALERVYHECPKPSSIRRHQLIKESPILANIEPKQIKVWFQNRRCREKQRKEATRLVSVNAKLTALNKLLMEENERLAKHTSQLTLENHALRQQIPNLPFPDGRHRLPSQILQSPLKKEGAVNGGDESSTQGGICVKVHGQAGIASTDTSCDSAVTGGLPHRLTPQHSPRDSSPAGLLATAEETLTEFLAKATGTAVDWIQLPGMKPGPDAIGIIAISHGCVGIAARACGLVALDISKVTEVLKDRPRWLQDCRRMEILGALPTGNGGTIELLYTQMYAPTTLAPARDYCTLRYTTILEDGNVVICERSLSGVQGGPTMPPVQSFVRGEMYPSGYLIRPCDGGGCIIHVVDHYNNEPWSVPEVLRPLYESPAVLSQKSTLAALRHLRRLAAEESGEGVPRNGQHPAVLRTLCQRLTKGFNNAVNGFPDDGWEATISDGLDDVSVMLNATPKSMEGQIASDKLLYSLGGGILCAKASMLLQNVPSSLLIRFLREHRSEWADYDIDANVASFRSNGNGYVPRCGGVSHVQLPLPLAYSGESGEILEVVKVEGHSSVQHMVLSRDTFLLQLCSGVDESAVGACAQLVFAPVDVALADDIPLLPSGFCVSPIDTNVVDGFGLDRTLDLASTLEGGNDLRLNGDAKSSNSPGQMRSVLTIAFQFAYEVHTRETVAAMARQYVRNVVASVQQVAMALAPSRGAPPPRQVPSNPDALSLVRHVLSSYRFHMGIDLIRPENGSDEALFKAFWHHTDAIVCCALKGIPEFVFANRSGLEMFETATASSLKDLDWEKTLNENDRKLSYATFTHVLQQGYCSLPAGVRMSSTGRTATYEQALAWKVLNDSEAVECIAFLFINWSLAT</sequence>
<dbReference type="PROSITE" id="PS50848">
    <property type="entry name" value="START"/>
    <property type="match status" value="1"/>
</dbReference>
<dbReference type="InterPro" id="IPR001356">
    <property type="entry name" value="HD"/>
</dbReference>
<evidence type="ECO:0000313" key="16">
    <source>
        <dbReference type="EMBL" id="PNR43894.1"/>
    </source>
</evidence>
<evidence type="ECO:0000313" key="14">
    <source>
        <dbReference type="EMBL" id="ABD75299.1"/>
    </source>
</evidence>
<dbReference type="STRING" id="3218.Q20BL7"/>
<feature type="region of interest" description="Disordered" evidence="11">
    <location>
        <begin position="180"/>
        <end position="199"/>
    </location>
</feature>
<dbReference type="InterPro" id="IPR009057">
    <property type="entry name" value="Homeodomain-like_sf"/>
</dbReference>
<evidence type="ECO:0000256" key="1">
    <source>
        <dbReference type="ARBA" id="ARBA00004123"/>
    </source>
</evidence>
<dbReference type="Pfam" id="PF08670">
    <property type="entry name" value="MEKHLA"/>
    <property type="match status" value="1"/>
</dbReference>
<keyword evidence="5 9" id="KW-0238">DNA-binding</keyword>
<keyword evidence="3" id="KW-0805">Transcription regulation</keyword>
<dbReference type="Gramene" id="Pp3c12_14370V3.1">
    <property type="protein sequence ID" value="Pp3c12_14370V3.1"/>
    <property type="gene ID" value="Pp3c12_14370"/>
</dbReference>
<dbReference type="GO" id="GO:0003677">
    <property type="term" value="F:DNA binding"/>
    <property type="evidence" value="ECO:0007669"/>
    <property type="project" value="UniProtKB-UniRule"/>
</dbReference>
<comment type="similarity">
    <text evidence="2">Belongs to the HD-ZIP homeobox family. Class III subfamily.</text>
</comment>
<evidence type="ECO:0000256" key="8">
    <source>
        <dbReference type="ARBA" id="ARBA00023242"/>
    </source>
</evidence>
<dbReference type="EMBL" id="ABEU02000012">
    <property type="protein sequence ID" value="PNR43894.1"/>
    <property type="molecule type" value="Genomic_DNA"/>
</dbReference>
<dbReference type="SUPFAM" id="SSF46689">
    <property type="entry name" value="Homeodomain-like"/>
    <property type="match status" value="1"/>
</dbReference>
<reference evidence="16 18" key="3">
    <citation type="journal article" date="2008" name="Science">
        <title>The Physcomitrella genome reveals evolutionary insights into the conquest of land by plants.</title>
        <authorList>
            <person name="Rensing S."/>
            <person name="Lang D."/>
            <person name="Zimmer A."/>
            <person name="Terry A."/>
            <person name="Salamov A."/>
            <person name="Shapiro H."/>
            <person name="Nishiyama T."/>
            <person name="Perroud P.-F."/>
            <person name="Lindquist E."/>
            <person name="Kamisugi Y."/>
            <person name="Tanahashi T."/>
            <person name="Sakakibara K."/>
            <person name="Fujita T."/>
            <person name="Oishi K."/>
            <person name="Shin-I T."/>
            <person name="Kuroki Y."/>
            <person name="Toyoda A."/>
            <person name="Suzuki Y."/>
            <person name="Hashimoto A."/>
            <person name="Yamaguchi K."/>
            <person name="Sugano A."/>
            <person name="Kohara Y."/>
            <person name="Fujiyama A."/>
            <person name="Anterola A."/>
            <person name="Aoki S."/>
            <person name="Ashton N."/>
            <person name="Barbazuk W.B."/>
            <person name="Barker E."/>
            <person name="Bennetzen J."/>
            <person name="Bezanilla M."/>
            <person name="Blankenship R."/>
            <person name="Cho S.H."/>
            <person name="Dutcher S."/>
            <person name="Estelle M."/>
            <person name="Fawcett J.A."/>
            <person name="Gundlach H."/>
            <person name="Hanada K."/>
            <person name="Heyl A."/>
            <person name="Hicks K.A."/>
            <person name="Hugh J."/>
            <person name="Lohr M."/>
            <person name="Mayer K."/>
            <person name="Melkozernov A."/>
            <person name="Murata T."/>
            <person name="Nelson D."/>
            <person name="Pils B."/>
            <person name="Prigge M."/>
            <person name="Reiss B."/>
            <person name="Renner T."/>
            <person name="Rombauts S."/>
            <person name="Rushton P."/>
            <person name="Sanderfoot A."/>
            <person name="Schween G."/>
            <person name="Shiu S.-H."/>
            <person name="Stueber K."/>
            <person name="Theodoulou F.L."/>
            <person name="Tu H."/>
            <person name="Van de Peer Y."/>
            <person name="Verrier P.J."/>
            <person name="Waters E."/>
            <person name="Wood A."/>
            <person name="Yang L."/>
            <person name="Cove D."/>
            <person name="Cuming A."/>
            <person name="Hasebe M."/>
            <person name="Lucas S."/>
            <person name="Mishler D.B."/>
            <person name="Reski R."/>
            <person name="Grigoriev I."/>
            <person name="Quatrano R.S."/>
            <person name="Boore J.L."/>
        </authorList>
    </citation>
    <scope>NUCLEOTIDE SEQUENCE [LARGE SCALE GENOMIC DNA]</scope>
    <source>
        <strain evidence="17 18">cv. Gransden 2004</strain>
    </source>
</reference>
<reference evidence="14" key="2">
    <citation type="journal article" date="2006" name="Genetics">
        <title>Evolution of class III homeodomain-leucine zipper genes in streptophytes.</title>
        <authorList>
            <person name="Floyd S.K."/>
            <person name="Zalewski C.S."/>
            <person name="Bowman J.L."/>
        </authorList>
    </citation>
    <scope>NUCLEOTIDE SEQUENCE</scope>
</reference>
<evidence type="ECO:0000256" key="4">
    <source>
        <dbReference type="ARBA" id="ARBA00023054"/>
    </source>
</evidence>
<comment type="subcellular location">
    <subcellularLocation>
        <location evidence="1 9 10">Nucleus</location>
    </subcellularLocation>
</comment>
<evidence type="ECO:0000259" key="12">
    <source>
        <dbReference type="PROSITE" id="PS50071"/>
    </source>
</evidence>
<dbReference type="Gramene" id="Pp3c12_14370V3.2">
    <property type="protein sequence ID" value="Pp3c12_14370V3.2"/>
    <property type="gene ID" value="Pp3c12_14370"/>
</dbReference>
<dbReference type="EnsemblPlants" id="Pp3c12_14370V3.1">
    <property type="protein sequence ID" value="Pp3c12_14370V3.1"/>
    <property type="gene ID" value="Pp3c12_14370"/>
</dbReference>